<organism evidence="2 3">
    <name type="scientific">Candidatus Akkermansia intestinigallinarum</name>
    <dbReference type="NCBI Taxonomy" id="2838431"/>
    <lineage>
        <taxon>Bacteria</taxon>
        <taxon>Pseudomonadati</taxon>
        <taxon>Verrucomicrobiota</taxon>
        <taxon>Verrucomicrobiia</taxon>
        <taxon>Verrucomicrobiales</taxon>
        <taxon>Akkermansiaceae</taxon>
        <taxon>Akkermansia</taxon>
    </lineage>
</organism>
<accession>A0A9D1VCR2</accession>
<dbReference type="EMBL" id="DXFQ01000137">
    <property type="protein sequence ID" value="HIX20395.1"/>
    <property type="molecule type" value="Genomic_DNA"/>
</dbReference>
<dbReference type="PROSITE" id="PS51257">
    <property type="entry name" value="PROKAR_LIPOPROTEIN"/>
    <property type="match status" value="1"/>
</dbReference>
<proteinExistence type="predicted"/>
<reference evidence="2" key="1">
    <citation type="journal article" date="2021" name="PeerJ">
        <title>Extensive microbial diversity within the chicken gut microbiome revealed by metagenomics and culture.</title>
        <authorList>
            <person name="Gilroy R."/>
            <person name="Ravi A."/>
            <person name="Getino M."/>
            <person name="Pursley I."/>
            <person name="Horton D.L."/>
            <person name="Alikhan N.F."/>
            <person name="Baker D."/>
            <person name="Gharbi K."/>
            <person name="Hall N."/>
            <person name="Watson M."/>
            <person name="Adriaenssens E.M."/>
            <person name="Foster-Nyarko E."/>
            <person name="Jarju S."/>
            <person name="Secka A."/>
            <person name="Antonio M."/>
            <person name="Oren A."/>
            <person name="Chaudhuri R.R."/>
            <person name="La Ragione R."/>
            <person name="Hildebrand F."/>
            <person name="Pallen M.J."/>
        </authorList>
    </citation>
    <scope>NUCLEOTIDE SEQUENCE</scope>
    <source>
        <strain evidence="2">14975</strain>
    </source>
</reference>
<feature type="region of interest" description="Disordered" evidence="1">
    <location>
        <begin position="27"/>
        <end position="167"/>
    </location>
</feature>
<protein>
    <recommendedName>
        <fullName evidence="4">Lipoprotein</fullName>
    </recommendedName>
</protein>
<evidence type="ECO:0000313" key="3">
    <source>
        <dbReference type="Proteomes" id="UP000823964"/>
    </source>
</evidence>
<feature type="compositionally biased region" description="Basic and acidic residues" evidence="1">
    <location>
        <begin position="44"/>
        <end position="54"/>
    </location>
</feature>
<evidence type="ECO:0000313" key="2">
    <source>
        <dbReference type="EMBL" id="HIX20395.1"/>
    </source>
</evidence>
<dbReference type="AlphaFoldDB" id="A0A9D1VCR2"/>
<feature type="compositionally biased region" description="Low complexity" evidence="1">
    <location>
        <begin position="59"/>
        <end position="74"/>
    </location>
</feature>
<sequence>MRATGYIGGLAAVAMLLSSCTRPFWRRDSKPRVPDFLLSANARSRAEARPKTAEGGRGAAQASSAGASSAASAQTPTPEQQKAARALLNTTPGQDGLTVPEPDFLPTPTGLSPLRNLIPVPPEEAASARESSVPQPNSVERRGLRSPSLPQALPLDINGKATPSKSN</sequence>
<dbReference type="Proteomes" id="UP000823964">
    <property type="component" value="Unassembled WGS sequence"/>
</dbReference>
<evidence type="ECO:0008006" key="4">
    <source>
        <dbReference type="Google" id="ProtNLM"/>
    </source>
</evidence>
<comment type="caution">
    <text evidence="2">The sequence shown here is derived from an EMBL/GenBank/DDBJ whole genome shotgun (WGS) entry which is preliminary data.</text>
</comment>
<gene>
    <name evidence="2" type="ORF">H9862_07330</name>
</gene>
<name>A0A9D1VCR2_9BACT</name>
<reference evidence="2" key="2">
    <citation type="submission" date="2021-04" db="EMBL/GenBank/DDBJ databases">
        <authorList>
            <person name="Gilroy R."/>
        </authorList>
    </citation>
    <scope>NUCLEOTIDE SEQUENCE</scope>
    <source>
        <strain evidence="2">14975</strain>
    </source>
</reference>
<feature type="compositionally biased region" description="Polar residues" evidence="1">
    <location>
        <begin position="129"/>
        <end position="138"/>
    </location>
</feature>
<evidence type="ECO:0000256" key="1">
    <source>
        <dbReference type="SAM" id="MobiDB-lite"/>
    </source>
</evidence>